<gene>
    <name evidence="3" type="ORF">LIZ65_18775</name>
</gene>
<sequence length="346" mass="40139">MKKWGALVVAITLLCGSTACSEKTETQSPGQIYLYGEQHAEEKILQRELEIWKEHYHNDGMRHLFVEYSYAGGQHLNLWMESDNDDFLNALYGDWEGTLGHNPLVLDFYKQIKKECPDTIFHGIDVGHQYETTEKRYLEYLEQNGLEDTEEYTLAKEGAEQGKEYRSKRSEVYRENVMVKNFIREFDSLEEESIMGIFGGAHTGLDAMESETGRVPCMGNQLKQHYGDIVHSEDLIWIIKDIEPLRVDTMEVNGKSYEALYFGKHQISEDETWCEFWRLEDAYEDFKDNKKNGVISIYRAYPMLIEEGQVFYLVITQPDGSVIKDYERSDGNTDDGQPITEGFIVE</sequence>
<name>A0ABS8DLJ9_9FIRM</name>
<comment type="caution">
    <text evidence="3">The sequence shown here is derived from an EMBL/GenBank/DDBJ whole genome shotgun (WGS) entry which is preliminary data.</text>
</comment>
<keyword evidence="4" id="KW-1185">Reference proteome</keyword>
<organism evidence="3 4">
    <name type="scientific">Bariatricus massiliensis</name>
    <dbReference type="NCBI Taxonomy" id="1745713"/>
    <lineage>
        <taxon>Bacteria</taxon>
        <taxon>Bacillati</taxon>
        <taxon>Bacillota</taxon>
        <taxon>Clostridia</taxon>
        <taxon>Lachnospirales</taxon>
        <taxon>Lachnospiraceae</taxon>
        <taxon>Bariatricus</taxon>
    </lineage>
</organism>
<feature type="region of interest" description="Disordered" evidence="1">
    <location>
        <begin position="327"/>
        <end position="346"/>
    </location>
</feature>
<feature type="signal peptide" evidence="2">
    <location>
        <begin position="1"/>
        <end position="21"/>
    </location>
</feature>
<evidence type="ECO:0000256" key="1">
    <source>
        <dbReference type="SAM" id="MobiDB-lite"/>
    </source>
</evidence>
<dbReference type="Proteomes" id="UP001299546">
    <property type="component" value="Unassembled WGS sequence"/>
</dbReference>
<dbReference type="EMBL" id="JAJCIS010000022">
    <property type="protein sequence ID" value="MCB7389330.1"/>
    <property type="molecule type" value="Genomic_DNA"/>
</dbReference>
<evidence type="ECO:0000256" key="2">
    <source>
        <dbReference type="SAM" id="SignalP"/>
    </source>
</evidence>
<dbReference type="RefSeq" id="WP_066738353.1">
    <property type="nucleotide sequence ID" value="NZ_JAJCIQ010000021.1"/>
</dbReference>
<dbReference type="PROSITE" id="PS51257">
    <property type="entry name" value="PROKAR_LIPOPROTEIN"/>
    <property type="match status" value="1"/>
</dbReference>
<dbReference type="SUPFAM" id="SSF159501">
    <property type="entry name" value="EreA/ChaN-like"/>
    <property type="match status" value="1"/>
</dbReference>
<evidence type="ECO:0000313" key="4">
    <source>
        <dbReference type="Proteomes" id="UP001299546"/>
    </source>
</evidence>
<evidence type="ECO:0000313" key="3">
    <source>
        <dbReference type="EMBL" id="MCB7389330.1"/>
    </source>
</evidence>
<keyword evidence="2" id="KW-0732">Signal</keyword>
<feature type="chain" id="PRO_5046310469" evidence="2">
    <location>
        <begin position="22"/>
        <end position="346"/>
    </location>
</feature>
<proteinExistence type="predicted"/>
<reference evidence="3 4" key="1">
    <citation type="submission" date="2021-10" db="EMBL/GenBank/DDBJ databases">
        <title>Collection of gut derived symbiotic bacterial strains cultured from healthy donors.</title>
        <authorList>
            <person name="Lin H."/>
            <person name="Littmann E."/>
            <person name="Kohout C."/>
            <person name="Pamer E.G."/>
        </authorList>
    </citation>
    <scope>NUCLEOTIDE SEQUENCE [LARGE SCALE GENOMIC DNA]</scope>
    <source>
        <strain evidence="3 4">DFI.1.165</strain>
    </source>
</reference>
<protein>
    <submittedName>
        <fullName evidence="3">Uncharacterized protein</fullName>
    </submittedName>
</protein>
<accession>A0ABS8DLJ9</accession>